<feature type="region of interest" description="Disordered" evidence="1">
    <location>
        <begin position="27"/>
        <end position="55"/>
    </location>
</feature>
<evidence type="ECO:0000313" key="4">
    <source>
        <dbReference type="Proteomes" id="UP001422759"/>
    </source>
</evidence>
<feature type="signal peptide" evidence="2">
    <location>
        <begin position="1"/>
        <end position="29"/>
    </location>
</feature>
<dbReference type="InterPro" id="IPR006311">
    <property type="entry name" value="TAT_signal"/>
</dbReference>
<dbReference type="Gene3D" id="2.50.20.20">
    <property type="match status" value="1"/>
</dbReference>
<gene>
    <name evidence="3" type="ORF">GCM10009760_01910</name>
</gene>
<organism evidence="3 4">
    <name type="scientific">Kitasatospora kazusensis</name>
    <dbReference type="NCBI Taxonomy" id="407974"/>
    <lineage>
        <taxon>Bacteria</taxon>
        <taxon>Bacillati</taxon>
        <taxon>Actinomycetota</taxon>
        <taxon>Actinomycetes</taxon>
        <taxon>Kitasatosporales</taxon>
        <taxon>Streptomycetaceae</taxon>
        <taxon>Kitasatospora</taxon>
    </lineage>
</organism>
<protein>
    <recommendedName>
        <fullName evidence="5">Lipoprotein</fullName>
    </recommendedName>
</protein>
<dbReference type="Proteomes" id="UP001422759">
    <property type="component" value="Unassembled WGS sequence"/>
</dbReference>
<evidence type="ECO:0008006" key="5">
    <source>
        <dbReference type="Google" id="ProtNLM"/>
    </source>
</evidence>
<dbReference type="PROSITE" id="PS51257">
    <property type="entry name" value="PROKAR_LIPOPROTEIN"/>
    <property type="match status" value="1"/>
</dbReference>
<keyword evidence="2" id="KW-0732">Signal</keyword>
<keyword evidence="4" id="KW-1185">Reference proteome</keyword>
<evidence type="ECO:0000256" key="1">
    <source>
        <dbReference type="SAM" id="MobiDB-lite"/>
    </source>
</evidence>
<proteinExistence type="predicted"/>
<evidence type="ECO:0000313" key="3">
    <source>
        <dbReference type="EMBL" id="GAA2129985.1"/>
    </source>
</evidence>
<dbReference type="PROSITE" id="PS51318">
    <property type="entry name" value="TAT"/>
    <property type="match status" value="1"/>
</dbReference>
<dbReference type="RefSeq" id="WP_344459643.1">
    <property type="nucleotide sequence ID" value="NZ_BAAANT010000001.1"/>
</dbReference>
<reference evidence="3 4" key="1">
    <citation type="journal article" date="2019" name="Int. J. Syst. Evol. Microbiol.">
        <title>The Global Catalogue of Microorganisms (GCM) 10K type strain sequencing project: providing services to taxonomists for standard genome sequencing and annotation.</title>
        <authorList>
            <consortium name="The Broad Institute Genomics Platform"/>
            <consortium name="The Broad Institute Genome Sequencing Center for Infectious Disease"/>
            <person name="Wu L."/>
            <person name="Ma J."/>
        </authorList>
    </citation>
    <scope>NUCLEOTIDE SEQUENCE [LARGE SCALE GENOMIC DNA]</scope>
    <source>
        <strain evidence="3 4">JCM 14560</strain>
    </source>
</reference>
<feature type="chain" id="PRO_5046178912" description="Lipoprotein" evidence="2">
    <location>
        <begin position="30"/>
        <end position="280"/>
    </location>
</feature>
<sequence length="280" mass="29008">MTVRRRSVLAVLGALLLSGAAGCSGGSGAADGRPLPSPSTSAASPSALATPTDRSPHGVLLSAELAMHTARRAKFSYLLGTDSATGLLFWAPKTVLQLQRSGAVDQLMVLDTTAYLGGDQATAARLGGRHWERYSTGSGGDVPYSGLVDRLNPVVALAAASAADAPELLGEEKLGDTTVQHYRVTTTVDGYVAAQTQLTPARRDALRTALGQGGPTGLTLDLWLNDKDQLVQLRRTAAGGTARLDDTVRYSEFAGPLSVQAPAETDTFDAGTASLPPLRP</sequence>
<feature type="region of interest" description="Disordered" evidence="1">
    <location>
        <begin position="261"/>
        <end position="280"/>
    </location>
</feature>
<dbReference type="EMBL" id="BAAANT010000001">
    <property type="protein sequence ID" value="GAA2129985.1"/>
    <property type="molecule type" value="Genomic_DNA"/>
</dbReference>
<evidence type="ECO:0000256" key="2">
    <source>
        <dbReference type="SAM" id="SignalP"/>
    </source>
</evidence>
<comment type="caution">
    <text evidence="3">The sequence shown here is derived from an EMBL/GenBank/DDBJ whole genome shotgun (WGS) entry which is preliminary data.</text>
</comment>
<name>A0ABN2YQU0_9ACTN</name>
<accession>A0ABN2YQU0</accession>
<feature type="compositionally biased region" description="Low complexity" evidence="1">
    <location>
        <begin position="38"/>
        <end position="52"/>
    </location>
</feature>